<dbReference type="EMBL" id="JAFNEN010000114">
    <property type="protein sequence ID" value="KAG8193826.1"/>
    <property type="molecule type" value="Genomic_DNA"/>
</dbReference>
<dbReference type="Proteomes" id="UP000827092">
    <property type="component" value="Unassembled WGS sequence"/>
</dbReference>
<accession>A0AAV6VDT6</accession>
<gene>
    <name evidence="2" type="ORF">JTE90_029560</name>
</gene>
<evidence type="ECO:0000313" key="3">
    <source>
        <dbReference type="Proteomes" id="UP000827092"/>
    </source>
</evidence>
<dbReference type="AlphaFoldDB" id="A0AAV6VDT6"/>
<comment type="caution">
    <text evidence="2">The sequence shown here is derived from an EMBL/GenBank/DDBJ whole genome shotgun (WGS) entry which is preliminary data.</text>
</comment>
<reference evidence="2 3" key="1">
    <citation type="journal article" date="2022" name="Nat. Ecol. Evol.">
        <title>A masculinizing supergene underlies an exaggerated male reproductive morph in a spider.</title>
        <authorList>
            <person name="Hendrickx F."/>
            <person name="De Corte Z."/>
            <person name="Sonet G."/>
            <person name="Van Belleghem S.M."/>
            <person name="Kostlbacher S."/>
            <person name="Vangestel C."/>
        </authorList>
    </citation>
    <scope>NUCLEOTIDE SEQUENCE [LARGE SCALE GENOMIC DNA]</scope>
    <source>
        <strain evidence="2">W744_W776</strain>
    </source>
</reference>
<feature type="compositionally biased region" description="Basic and acidic residues" evidence="1">
    <location>
        <begin position="21"/>
        <end position="31"/>
    </location>
</feature>
<evidence type="ECO:0000256" key="1">
    <source>
        <dbReference type="SAM" id="MobiDB-lite"/>
    </source>
</evidence>
<feature type="compositionally biased region" description="Polar residues" evidence="1">
    <location>
        <begin position="58"/>
        <end position="70"/>
    </location>
</feature>
<evidence type="ECO:0000313" key="2">
    <source>
        <dbReference type="EMBL" id="KAG8193826.1"/>
    </source>
</evidence>
<feature type="compositionally biased region" description="Basic residues" evidence="1">
    <location>
        <begin position="11"/>
        <end position="20"/>
    </location>
</feature>
<sequence>MHFTSLDETCRRRRRRSSRRKTPEARGREHQGNIPEGISRSYGKRRRIHSRWKKKETNLTTKAASGRSPTSAVVGTFHPFRITTTAKAYDQGVWVNVYSGLCFGHARKTNDVIEVSWPSNIKKIGWVKSQDDSHMIGDTGCYFWQLVHDFGSNNRVLEGSFKLYFKVILSNMY</sequence>
<organism evidence="2 3">
    <name type="scientific">Oedothorax gibbosus</name>
    <dbReference type="NCBI Taxonomy" id="931172"/>
    <lineage>
        <taxon>Eukaryota</taxon>
        <taxon>Metazoa</taxon>
        <taxon>Ecdysozoa</taxon>
        <taxon>Arthropoda</taxon>
        <taxon>Chelicerata</taxon>
        <taxon>Arachnida</taxon>
        <taxon>Araneae</taxon>
        <taxon>Araneomorphae</taxon>
        <taxon>Entelegynae</taxon>
        <taxon>Araneoidea</taxon>
        <taxon>Linyphiidae</taxon>
        <taxon>Erigoninae</taxon>
        <taxon>Oedothorax</taxon>
    </lineage>
</organism>
<protein>
    <submittedName>
        <fullName evidence="2">Uncharacterized protein</fullName>
    </submittedName>
</protein>
<name>A0AAV6VDT6_9ARAC</name>
<proteinExistence type="predicted"/>
<keyword evidence="3" id="KW-1185">Reference proteome</keyword>
<feature type="compositionally biased region" description="Basic residues" evidence="1">
    <location>
        <begin position="42"/>
        <end position="54"/>
    </location>
</feature>
<feature type="region of interest" description="Disordered" evidence="1">
    <location>
        <begin position="1"/>
        <end position="70"/>
    </location>
</feature>